<feature type="region of interest" description="Disordered" evidence="10">
    <location>
        <begin position="452"/>
        <end position="471"/>
    </location>
</feature>
<evidence type="ECO:0000313" key="12">
    <source>
        <dbReference type="EMBL" id="JAI36907.1"/>
    </source>
</evidence>
<dbReference type="Pfam" id="PF07534">
    <property type="entry name" value="TLD"/>
    <property type="match status" value="1"/>
</dbReference>
<feature type="compositionally biased region" description="Acidic residues" evidence="10">
    <location>
        <begin position="455"/>
        <end position="464"/>
    </location>
</feature>
<keyword evidence="6" id="KW-0458">Lysosome</keyword>
<evidence type="ECO:0000256" key="1">
    <source>
        <dbReference type="ARBA" id="ARBA00004370"/>
    </source>
</evidence>
<evidence type="ECO:0000259" key="11">
    <source>
        <dbReference type="PROSITE" id="PS51886"/>
    </source>
</evidence>
<reference evidence="12" key="1">
    <citation type="submission" date="2015-06" db="EMBL/GenBank/DDBJ databases">
        <authorList>
            <person name="Hoefler B.C."/>
            <person name="Straight P.D."/>
        </authorList>
    </citation>
    <scope>NUCLEOTIDE SEQUENCE</scope>
</reference>
<sequence length="501" mass="57845">TDLTIFTFLNVMLFYYQYVLSHIIVSCLAEVHVRIGFNFVVQFETRRFGINIRQFYIIMGNQHGKKEQKLPFTADQIKVLEASFRACGIHSEKLQKEKLLGYWSNIIDPHLAQCTANFIFKRIHFPISLERYAEPYNIVESGTIDDKVNFLALSLEQTDTNQYTIKELEHYISAVLKSYLKIESHHCTEAFESWKQHGYQSADRTIFAFSKGLIRSICQGHDHYLNLSQLEEWLQINPTFLIIWREVFNGLYSRNSTKPLKSSCFPSPNILPVLEGLAVGANYTPILDIPHVIFVNSNLPNEHRNKWRFLFSSQIMGESFSTMLGKILNQGPTLLVIEDEDRYMFAGYSPESWELKSHFFGNESSLLYTLSPAMRCFNSTGYNNHYQYLNLNQQTMPNGLGIGGQFNYWGLWIDSDYGIGQSSESCTTYRDYVQLSKRKDYKIRNIEVWGIGDEPKDEDSEEGDGGVNNSILDKNLEDKVMLQLAGKEMHSEGLREPDMDL</sequence>
<protein>
    <recommendedName>
        <fullName evidence="7">MTOR-associated protein MEAK7</fullName>
    </recommendedName>
    <alternativeName>
        <fullName evidence="9">TBC/LysM-associated domain-containing protein 1</fullName>
    </alternativeName>
    <alternativeName>
        <fullName evidence="8">TLD domain-containing protein 1</fullName>
    </alternativeName>
</protein>
<evidence type="ECO:0000256" key="3">
    <source>
        <dbReference type="ARBA" id="ARBA00004496"/>
    </source>
</evidence>
<dbReference type="GO" id="GO:0005764">
    <property type="term" value="C:lysosome"/>
    <property type="evidence" value="ECO:0007669"/>
    <property type="project" value="UniProtKB-SubCell"/>
</dbReference>
<organism evidence="12">
    <name type="scientific">Bactrocera latifrons</name>
    <name type="common">Malaysian fruit fly</name>
    <name type="synonym">Chaetodacus latifrons</name>
    <dbReference type="NCBI Taxonomy" id="174628"/>
    <lineage>
        <taxon>Eukaryota</taxon>
        <taxon>Metazoa</taxon>
        <taxon>Ecdysozoa</taxon>
        <taxon>Arthropoda</taxon>
        <taxon>Hexapoda</taxon>
        <taxon>Insecta</taxon>
        <taxon>Pterygota</taxon>
        <taxon>Neoptera</taxon>
        <taxon>Endopterygota</taxon>
        <taxon>Diptera</taxon>
        <taxon>Brachycera</taxon>
        <taxon>Muscomorpha</taxon>
        <taxon>Tephritoidea</taxon>
        <taxon>Tephritidae</taxon>
        <taxon>Bactrocera</taxon>
        <taxon>Bactrocera</taxon>
    </lineage>
</organism>
<dbReference type="PANTHER" id="PTHR23354">
    <property type="entry name" value="NUCLEOLAR PROTEIN 7/ESTROGEN RECEPTOR COACTIVATOR-RELATED"/>
    <property type="match status" value="1"/>
</dbReference>
<keyword evidence="4" id="KW-0963">Cytoplasm</keyword>
<dbReference type="SMART" id="SM00584">
    <property type="entry name" value="TLDc"/>
    <property type="match status" value="1"/>
</dbReference>
<evidence type="ECO:0000256" key="8">
    <source>
        <dbReference type="ARBA" id="ARBA00041780"/>
    </source>
</evidence>
<evidence type="ECO:0000256" key="6">
    <source>
        <dbReference type="ARBA" id="ARBA00023228"/>
    </source>
</evidence>
<dbReference type="PROSITE" id="PS51886">
    <property type="entry name" value="TLDC"/>
    <property type="match status" value="1"/>
</dbReference>
<keyword evidence="5" id="KW-0472">Membrane</keyword>
<evidence type="ECO:0000256" key="7">
    <source>
        <dbReference type="ARBA" id="ARBA00039594"/>
    </source>
</evidence>
<dbReference type="GO" id="GO:0006979">
    <property type="term" value="P:response to oxidative stress"/>
    <property type="evidence" value="ECO:0007669"/>
    <property type="project" value="TreeGrafter"/>
</dbReference>
<feature type="domain" description="TLDc" evidence="11">
    <location>
        <begin position="285"/>
        <end position="452"/>
    </location>
</feature>
<dbReference type="InterPro" id="IPR006571">
    <property type="entry name" value="TLDc_dom"/>
</dbReference>
<evidence type="ECO:0000256" key="5">
    <source>
        <dbReference type="ARBA" id="ARBA00023136"/>
    </source>
</evidence>
<gene>
    <name evidence="12" type="primary">RCJMB04_14k7_0</name>
    <name evidence="12" type="ORF">c1_g1_i4</name>
</gene>
<dbReference type="EMBL" id="GDHF01015407">
    <property type="protein sequence ID" value="JAI36907.1"/>
    <property type="molecule type" value="Transcribed_RNA"/>
</dbReference>
<comment type="subcellular location">
    <subcellularLocation>
        <location evidence="3">Cytoplasm</location>
    </subcellularLocation>
    <subcellularLocation>
        <location evidence="2">Lysosome</location>
    </subcellularLocation>
    <subcellularLocation>
        <location evidence="1">Membrane</location>
    </subcellularLocation>
</comment>
<proteinExistence type="predicted"/>
<dbReference type="GO" id="GO:0005634">
    <property type="term" value="C:nucleus"/>
    <property type="evidence" value="ECO:0007669"/>
    <property type="project" value="TreeGrafter"/>
</dbReference>
<dbReference type="AlphaFoldDB" id="A0A0K8VDJ3"/>
<dbReference type="OrthoDB" id="289228at2759"/>
<feature type="non-terminal residue" evidence="12">
    <location>
        <position position="1"/>
    </location>
</feature>
<evidence type="ECO:0000256" key="2">
    <source>
        <dbReference type="ARBA" id="ARBA00004371"/>
    </source>
</evidence>
<dbReference type="PANTHER" id="PTHR23354:SF131">
    <property type="entry name" value="MTOR-ASSOCIATED PROTEIN MEAK7"/>
    <property type="match status" value="1"/>
</dbReference>
<evidence type="ECO:0000256" key="4">
    <source>
        <dbReference type="ARBA" id="ARBA00022490"/>
    </source>
</evidence>
<dbReference type="GO" id="GO:0016020">
    <property type="term" value="C:membrane"/>
    <property type="evidence" value="ECO:0007669"/>
    <property type="project" value="UniProtKB-SubCell"/>
</dbReference>
<evidence type="ECO:0000256" key="10">
    <source>
        <dbReference type="SAM" id="MobiDB-lite"/>
    </source>
</evidence>
<name>A0A0K8VDJ3_BACLA</name>
<accession>A0A0K8VDJ3</accession>
<evidence type="ECO:0000256" key="9">
    <source>
        <dbReference type="ARBA" id="ARBA00042134"/>
    </source>
</evidence>